<gene>
    <name evidence="2" type="ORF">ACFW88_14550</name>
</gene>
<evidence type="ECO:0000313" key="3">
    <source>
        <dbReference type="Proteomes" id="UP001599756"/>
    </source>
</evidence>
<sequence length="604" mass="64787">MDAGDIPWQLGAQVSPTNPGAKVSFAALRELSREDAEQAQESSRFLERLAAATGYAQLVDAYQQLDKALKRQSTPERRAIEMNSAARALGAIAADFSDGLRRSAEQDFGEASEQLAQIEAAISEETARPSFRLLIAVGSLNTGPFIALGGGIGIESEALSQLATAVDGVGPGLDLMASLFSGVVVAQRLIGRQLQTYASLINNHSLRLRQLAAEVPDGRACLFRWRSMEGEAGSKRKMTMDVVALPLDKGVLLHRALSFTQQFLKSTSGSQIRSAPPPASDPRPPLAAQVVDPVGVGDEGSSPPAQEAKEFDDQAQDLDALAKHATEFSDELERAWSTAMDRALLTEAQQETQARYASLLSAVQRRASSYDRALQEAGADPGLPAFPTPPHEAARYSYDSDRDQCVLQARLAEIEALTLLLGAVVAMREPSARRTFSKGRAAETETWWEAGAFSLVRERAAHLLRVSRNTAALLDGAPEARSLSIATAFDQMRLATIAYGRGDMEASVMHVRLALFHRAATERDDVPDDLLERLAQCVPRADHANALRLLEVAAQRTAKGVLPEVAVTALIAPLALSVVSELLHAPQVFADALSEGGSEDGKEA</sequence>
<name>A0ABW6H545_9ACTN</name>
<evidence type="ECO:0000313" key="2">
    <source>
        <dbReference type="EMBL" id="MFE1751742.1"/>
    </source>
</evidence>
<dbReference type="RefSeq" id="WP_381841185.1">
    <property type="nucleotide sequence ID" value="NZ_JBHYTS010000019.1"/>
</dbReference>
<dbReference type="EMBL" id="JBHYTS010000019">
    <property type="protein sequence ID" value="MFE1751742.1"/>
    <property type="molecule type" value="Genomic_DNA"/>
</dbReference>
<dbReference type="Proteomes" id="UP001599756">
    <property type="component" value="Unassembled WGS sequence"/>
</dbReference>
<reference evidence="2 3" key="1">
    <citation type="submission" date="2024-09" db="EMBL/GenBank/DDBJ databases">
        <title>The Natural Products Discovery Center: Release of the First 8490 Sequenced Strains for Exploring Actinobacteria Biosynthetic Diversity.</title>
        <authorList>
            <person name="Kalkreuter E."/>
            <person name="Kautsar S.A."/>
            <person name="Yang D."/>
            <person name="Bader C.D."/>
            <person name="Teijaro C.N."/>
            <person name="Fluegel L."/>
            <person name="Davis C.M."/>
            <person name="Simpson J.R."/>
            <person name="Lauterbach L."/>
            <person name="Steele A.D."/>
            <person name="Gui C."/>
            <person name="Meng S."/>
            <person name="Li G."/>
            <person name="Viehrig K."/>
            <person name="Ye F."/>
            <person name="Su P."/>
            <person name="Kiefer A.F."/>
            <person name="Nichols A."/>
            <person name="Cepeda A.J."/>
            <person name="Yan W."/>
            <person name="Fan B."/>
            <person name="Jiang Y."/>
            <person name="Adhikari A."/>
            <person name="Zheng C.-J."/>
            <person name="Schuster L."/>
            <person name="Cowan T.M."/>
            <person name="Smanski M.J."/>
            <person name="Chevrette M.G."/>
            <person name="De Carvalho L.P.S."/>
            <person name="Shen B."/>
        </authorList>
    </citation>
    <scope>NUCLEOTIDE SEQUENCE [LARGE SCALE GENOMIC DNA]</scope>
    <source>
        <strain evidence="2 3">NPDC059500</strain>
    </source>
</reference>
<feature type="region of interest" description="Disordered" evidence="1">
    <location>
        <begin position="268"/>
        <end position="308"/>
    </location>
</feature>
<comment type="caution">
    <text evidence="2">The sequence shown here is derived from an EMBL/GenBank/DDBJ whole genome shotgun (WGS) entry which is preliminary data.</text>
</comment>
<proteinExistence type="predicted"/>
<protein>
    <submittedName>
        <fullName evidence="2">Uncharacterized protein</fullName>
    </submittedName>
</protein>
<evidence type="ECO:0000256" key="1">
    <source>
        <dbReference type="SAM" id="MobiDB-lite"/>
    </source>
</evidence>
<organism evidence="2 3">
    <name type="scientific">Streptomyces anandii</name>
    <dbReference type="NCBI Taxonomy" id="285454"/>
    <lineage>
        <taxon>Bacteria</taxon>
        <taxon>Bacillati</taxon>
        <taxon>Actinomycetota</taxon>
        <taxon>Actinomycetes</taxon>
        <taxon>Kitasatosporales</taxon>
        <taxon>Streptomycetaceae</taxon>
        <taxon>Streptomyces</taxon>
    </lineage>
</organism>
<feature type="compositionally biased region" description="Pro residues" evidence="1">
    <location>
        <begin position="275"/>
        <end position="285"/>
    </location>
</feature>
<accession>A0ABW6H545</accession>
<keyword evidence="3" id="KW-1185">Reference proteome</keyword>